<dbReference type="InterPro" id="IPR007197">
    <property type="entry name" value="rSAM"/>
</dbReference>
<dbReference type="SFLD" id="SFLDG01067">
    <property type="entry name" value="SPASM/twitch_domain_containing"/>
    <property type="match status" value="1"/>
</dbReference>
<dbReference type="InterPro" id="IPR050377">
    <property type="entry name" value="Radical_SAM_PqqE_MftC-like"/>
</dbReference>
<feature type="domain" description="Radical SAM core" evidence="7">
    <location>
        <begin position="50"/>
        <end position="266"/>
    </location>
</feature>
<evidence type="ECO:0000313" key="8">
    <source>
        <dbReference type="EMBL" id="KKR01680.1"/>
    </source>
</evidence>
<dbReference type="SFLD" id="SFLDG01387">
    <property type="entry name" value="BtrN-like_SPASM_domain_contain"/>
    <property type="match status" value="1"/>
</dbReference>
<dbReference type="STRING" id="1618574.UT24_C0003G0087"/>
<keyword evidence="2" id="KW-0004">4Fe-4S</keyword>
<comment type="cofactor">
    <cofactor evidence="1">
        <name>[4Fe-4S] cluster</name>
        <dbReference type="ChEBI" id="CHEBI:49883"/>
    </cofactor>
</comment>
<dbReference type="Pfam" id="PF04055">
    <property type="entry name" value="Radical_SAM"/>
    <property type="match status" value="1"/>
</dbReference>
<sequence>MTENISVYQSCLRPQHRILRYAKRKLGFNQAQSRIIKMSREQAKRVLYHRDFPLSVNILLGNFCNLSCPACPYHGSYAPSYFRQFDKMSDEVIDRLVDELPHYQTNAKFGGFEEPLAFKAGFKRITTALRDKGLGVHVTTNGTLITDDLLHTLQNLSTMYVSLDAHSIATYKTVRGADFNKVVANIEKVRQGFKGVKFGVSFIRQPKNEHEMQVFKDHWITKADMVIIYALLEFNKHDYKIDRPFLASPKERIVCSSPFLETYVLPNGDVSLCCETLLLTDRDSVPIMGNIKERSLHEIWNGEQYRAYRDALVDENWKIAAICQQCPLWAASYYETHNENGVKVTHNPTTEVLERIAN</sequence>
<dbReference type="EMBL" id="LBWB01000003">
    <property type="protein sequence ID" value="KKR01680.1"/>
    <property type="molecule type" value="Genomic_DNA"/>
</dbReference>
<dbReference type="PANTHER" id="PTHR11228">
    <property type="entry name" value="RADICAL SAM DOMAIN PROTEIN"/>
    <property type="match status" value="1"/>
</dbReference>
<evidence type="ECO:0000256" key="3">
    <source>
        <dbReference type="ARBA" id="ARBA00022691"/>
    </source>
</evidence>
<keyword evidence="5" id="KW-0408">Iron</keyword>
<evidence type="ECO:0000256" key="2">
    <source>
        <dbReference type="ARBA" id="ARBA00022485"/>
    </source>
</evidence>
<dbReference type="GO" id="GO:0051536">
    <property type="term" value="F:iron-sulfur cluster binding"/>
    <property type="evidence" value="ECO:0007669"/>
    <property type="project" value="UniProtKB-KW"/>
</dbReference>
<dbReference type="InterPro" id="IPR013785">
    <property type="entry name" value="Aldolase_TIM"/>
</dbReference>
<dbReference type="SUPFAM" id="SSF102114">
    <property type="entry name" value="Radical SAM enzymes"/>
    <property type="match status" value="1"/>
</dbReference>
<dbReference type="Gene3D" id="3.20.20.70">
    <property type="entry name" value="Aldolase class I"/>
    <property type="match status" value="1"/>
</dbReference>
<dbReference type="PROSITE" id="PS51918">
    <property type="entry name" value="RADICAL_SAM"/>
    <property type="match status" value="1"/>
</dbReference>
<keyword evidence="3" id="KW-0949">S-adenosyl-L-methionine</keyword>
<dbReference type="Proteomes" id="UP000033881">
    <property type="component" value="Unassembled WGS sequence"/>
</dbReference>
<protein>
    <submittedName>
        <fullName evidence="8">Radical SAM superfamily enzyme</fullName>
    </submittedName>
</protein>
<evidence type="ECO:0000256" key="1">
    <source>
        <dbReference type="ARBA" id="ARBA00001966"/>
    </source>
</evidence>
<organism evidence="8 9">
    <name type="scientific">Candidatus Woesebacteria bacterium GW2011_GWB1_39_12</name>
    <dbReference type="NCBI Taxonomy" id="1618574"/>
    <lineage>
        <taxon>Bacteria</taxon>
        <taxon>Candidatus Woeseibacteriota</taxon>
    </lineage>
</organism>
<reference evidence="8 9" key="1">
    <citation type="journal article" date="2015" name="Nature">
        <title>rRNA introns, odd ribosomes, and small enigmatic genomes across a large radiation of phyla.</title>
        <authorList>
            <person name="Brown C.T."/>
            <person name="Hug L.A."/>
            <person name="Thomas B.C."/>
            <person name="Sharon I."/>
            <person name="Castelle C.J."/>
            <person name="Singh A."/>
            <person name="Wilkins M.J."/>
            <person name="Williams K.H."/>
            <person name="Banfield J.F."/>
        </authorList>
    </citation>
    <scope>NUCLEOTIDE SEQUENCE [LARGE SCALE GENOMIC DNA]</scope>
</reference>
<keyword evidence="4" id="KW-0479">Metal-binding</keyword>
<name>A0A0G0PU14_9BACT</name>
<comment type="caution">
    <text evidence="8">The sequence shown here is derived from an EMBL/GenBank/DDBJ whole genome shotgun (WGS) entry which is preliminary data.</text>
</comment>
<dbReference type="GO" id="GO:0003824">
    <property type="term" value="F:catalytic activity"/>
    <property type="evidence" value="ECO:0007669"/>
    <property type="project" value="InterPro"/>
</dbReference>
<proteinExistence type="predicted"/>
<dbReference type="PANTHER" id="PTHR11228:SF7">
    <property type="entry name" value="PQQA PEPTIDE CYCLASE"/>
    <property type="match status" value="1"/>
</dbReference>
<dbReference type="AlphaFoldDB" id="A0A0G0PU14"/>
<dbReference type="InterPro" id="IPR058240">
    <property type="entry name" value="rSAM_sf"/>
</dbReference>
<dbReference type="CDD" id="cd21109">
    <property type="entry name" value="SPASM"/>
    <property type="match status" value="1"/>
</dbReference>
<keyword evidence="6" id="KW-0411">Iron-sulfur</keyword>
<evidence type="ECO:0000313" key="9">
    <source>
        <dbReference type="Proteomes" id="UP000033881"/>
    </source>
</evidence>
<evidence type="ECO:0000259" key="7">
    <source>
        <dbReference type="PROSITE" id="PS51918"/>
    </source>
</evidence>
<gene>
    <name evidence="8" type="ORF">UT24_C0003G0087</name>
</gene>
<dbReference type="InterPro" id="IPR034391">
    <property type="entry name" value="AdoMet-like_SPASM_containing"/>
</dbReference>
<evidence type="ECO:0000256" key="5">
    <source>
        <dbReference type="ARBA" id="ARBA00023004"/>
    </source>
</evidence>
<dbReference type="SFLD" id="SFLDS00029">
    <property type="entry name" value="Radical_SAM"/>
    <property type="match status" value="1"/>
</dbReference>
<dbReference type="Pfam" id="PF13186">
    <property type="entry name" value="SPASM"/>
    <property type="match status" value="1"/>
</dbReference>
<dbReference type="InterPro" id="IPR023885">
    <property type="entry name" value="4Fe4S-binding_SPASM_dom"/>
</dbReference>
<evidence type="ECO:0000256" key="6">
    <source>
        <dbReference type="ARBA" id="ARBA00023014"/>
    </source>
</evidence>
<dbReference type="GO" id="GO:0046872">
    <property type="term" value="F:metal ion binding"/>
    <property type="evidence" value="ECO:0007669"/>
    <property type="project" value="UniProtKB-KW"/>
</dbReference>
<evidence type="ECO:0000256" key="4">
    <source>
        <dbReference type="ARBA" id="ARBA00022723"/>
    </source>
</evidence>
<dbReference type="CDD" id="cd01335">
    <property type="entry name" value="Radical_SAM"/>
    <property type="match status" value="1"/>
</dbReference>
<accession>A0A0G0PU14</accession>